<proteinExistence type="predicted"/>
<reference evidence="3" key="1">
    <citation type="journal article" date="2019" name="Int. J. Syst. Evol. Microbiol.">
        <title>The Global Catalogue of Microorganisms (GCM) 10K type strain sequencing project: providing services to taxonomists for standard genome sequencing and annotation.</title>
        <authorList>
            <consortium name="The Broad Institute Genomics Platform"/>
            <consortium name="The Broad Institute Genome Sequencing Center for Infectious Disease"/>
            <person name="Wu L."/>
            <person name="Ma J."/>
        </authorList>
    </citation>
    <scope>NUCLEOTIDE SEQUENCE [LARGE SCALE GENOMIC DNA]</scope>
    <source>
        <strain evidence="3">CCUG 54520</strain>
    </source>
</reference>
<feature type="coiled-coil region" evidence="1">
    <location>
        <begin position="3"/>
        <end position="30"/>
    </location>
</feature>
<evidence type="ECO:0000313" key="2">
    <source>
        <dbReference type="EMBL" id="MFC4602592.1"/>
    </source>
</evidence>
<keyword evidence="2" id="KW-0238">DNA-binding</keyword>
<dbReference type="EMBL" id="JBHSFO010000001">
    <property type="protein sequence ID" value="MFC4602592.1"/>
    <property type="molecule type" value="Genomic_DNA"/>
</dbReference>
<keyword evidence="1" id="KW-0175">Coiled coil</keyword>
<evidence type="ECO:0000313" key="3">
    <source>
        <dbReference type="Proteomes" id="UP001595914"/>
    </source>
</evidence>
<dbReference type="Proteomes" id="UP001595914">
    <property type="component" value="Unassembled WGS sequence"/>
</dbReference>
<protein>
    <submittedName>
        <fullName evidence="2">YbaB/EbfC family DNA-binding protein</fullName>
    </submittedName>
</protein>
<sequence>MSAAEMDRVLADATGRVEALEAALHGLTRLRARLTHPSGVLSVEVDENGGLCGLWISEALDRVDAAELGRALTETADRAAEMVAGQRDRILASLHDALTH</sequence>
<dbReference type="RefSeq" id="WP_378413852.1">
    <property type="nucleotide sequence ID" value="NZ_JBHSFO010000001.1"/>
</dbReference>
<dbReference type="GO" id="GO:0003677">
    <property type="term" value="F:DNA binding"/>
    <property type="evidence" value="ECO:0007669"/>
    <property type="project" value="UniProtKB-KW"/>
</dbReference>
<evidence type="ECO:0000256" key="1">
    <source>
        <dbReference type="SAM" id="Coils"/>
    </source>
</evidence>
<comment type="caution">
    <text evidence="2">The sequence shown here is derived from an EMBL/GenBank/DDBJ whole genome shotgun (WGS) entry which is preliminary data.</text>
</comment>
<gene>
    <name evidence="2" type="ORF">ACFO6S_02685</name>
</gene>
<organism evidence="2 3">
    <name type="scientific">Rhodococcus kronopolitis</name>
    <dbReference type="NCBI Taxonomy" id="1460226"/>
    <lineage>
        <taxon>Bacteria</taxon>
        <taxon>Bacillati</taxon>
        <taxon>Actinomycetota</taxon>
        <taxon>Actinomycetes</taxon>
        <taxon>Mycobacteriales</taxon>
        <taxon>Nocardiaceae</taxon>
        <taxon>Rhodococcus</taxon>
    </lineage>
</organism>
<keyword evidence="3" id="KW-1185">Reference proteome</keyword>
<accession>A0ABV9FLD2</accession>
<name>A0ABV9FLD2_9NOCA</name>